<organism evidence="1 2">
    <name type="scientific">Nicotiana tabacum</name>
    <name type="common">Common tobacco</name>
    <dbReference type="NCBI Taxonomy" id="4097"/>
    <lineage>
        <taxon>Eukaryota</taxon>
        <taxon>Viridiplantae</taxon>
        <taxon>Streptophyta</taxon>
        <taxon>Embryophyta</taxon>
        <taxon>Tracheophyta</taxon>
        <taxon>Spermatophyta</taxon>
        <taxon>Magnoliopsida</taxon>
        <taxon>eudicotyledons</taxon>
        <taxon>Gunneridae</taxon>
        <taxon>Pentapetalae</taxon>
        <taxon>asterids</taxon>
        <taxon>lamiids</taxon>
        <taxon>Solanales</taxon>
        <taxon>Solanaceae</taxon>
        <taxon>Nicotianoideae</taxon>
        <taxon>Nicotianeae</taxon>
        <taxon>Nicotiana</taxon>
    </lineage>
</organism>
<keyword evidence="1" id="KW-1185">Reference proteome</keyword>
<accession>A0AC58TVU4</accession>
<sequence length="518" mass="57647">MFGLICEHCGYKGHLKENCYKIIGYPADFKSKRKFQSGGQKTYANAASTEELGTTMNQFQGHVLAEDQYNHLLGLLNKPLAGQCSSNMAGIISQFSSASMVDWIIDSGATHHITHNKEVLSNVKSMKGQSNNGVQLPTGIRAKIEHTENVEILTDQWELFNGKVLGIGKELAGLYLLNKQAAISMLTGMIQRKETESDLWHLRLGHAAMRTVQQIPSIKNKISSSEAGDCDICPWQNNNQFAATMKFLRSHNGSEFFNSKCNELLASLGIVHQSSCAYTPQQNGIVERKHSHILEMARALKFQSGVYIRDDTFKEHIFPFKDIGSDEDDMFTQSPAHTQLLSSDTPLIHPSSTQQEGHVDNSSISSVPALDQQDHDNNLEDSFLDPSPNPCDIEPKSHQSAKETEVVNEVIEPTSLVVSPTNVPPAEPNQPSIATESQLPQPTKYARPQKNSNPPVWHKDYVVQTKSSNNCKYPLSSHLAYHHLSPAYQSYLGMFSAHTEPKSFKDVVKDQNWINAME</sequence>
<reference evidence="2" key="2">
    <citation type="submission" date="2025-08" db="UniProtKB">
        <authorList>
            <consortium name="RefSeq"/>
        </authorList>
    </citation>
    <scope>IDENTIFICATION</scope>
    <source>
        <tissue evidence="2">Leaf</tissue>
    </source>
</reference>
<evidence type="ECO:0000313" key="1">
    <source>
        <dbReference type="Proteomes" id="UP000790787"/>
    </source>
</evidence>
<evidence type="ECO:0000313" key="2">
    <source>
        <dbReference type="RefSeq" id="XP_075101314.1"/>
    </source>
</evidence>
<dbReference type="RefSeq" id="XP_075101314.1">
    <property type="nucleotide sequence ID" value="XM_075245213.1"/>
</dbReference>
<name>A0AC58TVU4_TOBAC</name>
<protein>
    <submittedName>
        <fullName evidence="2">Uncharacterized protein LOC142176961</fullName>
    </submittedName>
</protein>
<reference evidence="1" key="1">
    <citation type="journal article" date="2014" name="Nat. Commun.">
        <title>The tobacco genome sequence and its comparison with those of tomato and potato.</title>
        <authorList>
            <person name="Sierro N."/>
            <person name="Battey J.N."/>
            <person name="Ouadi S."/>
            <person name="Bakaher N."/>
            <person name="Bovet L."/>
            <person name="Willig A."/>
            <person name="Goepfert S."/>
            <person name="Peitsch M.C."/>
            <person name="Ivanov N.V."/>
        </authorList>
    </citation>
    <scope>NUCLEOTIDE SEQUENCE [LARGE SCALE GENOMIC DNA]</scope>
</reference>
<proteinExistence type="predicted"/>
<dbReference type="Proteomes" id="UP000790787">
    <property type="component" value="Chromosome 3"/>
</dbReference>
<gene>
    <name evidence="2" type="primary">LOC142176961</name>
</gene>